<protein>
    <recommendedName>
        <fullName evidence="6">FOXP coiled-coil domain-containing protein</fullName>
    </recommendedName>
</protein>
<feature type="region of interest" description="Disordered" evidence="5">
    <location>
        <begin position="190"/>
        <end position="219"/>
    </location>
</feature>
<keyword evidence="8" id="KW-1185">Reference proteome</keyword>
<dbReference type="Proteomes" id="UP001152799">
    <property type="component" value="Chromosome 7"/>
</dbReference>
<name>A0A9N9MUD3_9CUCU</name>
<evidence type="ECO:0000256" key="4">
    <source>
        <dbReference type="ARBA" id="ARBA00023242"/>
    </source>
</evidence>
<organism evidence="7 8">
    <name type="scientific">Ceutorhynchus assimilis</name>
    <name type="common">cabbage seed weevil</name>
    <dbReference type="NCBI Taxonomy" id="467358"/>
    <lineage>
        <taxon>Eukaryota</taxon>
        <taxon>Metazoa</taxon>
        <taxon>Ecdysozoa</taxon>
        <taxon>Arthropoda</taxon>
        <taxon>Hexapoda</taxon>
        <taxon>Insecta</taxon>
        <taxon>Pterygota</taxon>
        <taxon>Neoptera</taxon>
        <taxon>Endopterygota</taxon>
        <taxon>Coleoptera</taxon>
        <taxon>Polyphaga</taxon>
        <taxon>Cucujiformia</taxon>
        <taxon>Curculionidae</taxon>
        <taxon>Ceutorhynchinae</taxon>
        <taxon>Ceutorhynchus</taxon>
    </lineage>
</organism>
<evidence type="ECO:0000313" key="8">
    <source>
        <dbReference type="Proteomes" id="UP001152799"/>
    </source>
</evidence>
<dbReference type="GO" id="GO:0000978">
    <property type="term" value="F:RNA polymerase II cis-regulatory region sequence-specific DNA binding"/>
    <property type="evidence" value="ECO:0007669"/>
    <property type="project" value="TreeGrafter"/>
</dbReference>
<dbReference type="GO" id="GO:0000981">
    <property type="term" value="F:DNA-binding transcription factor activity, RNA polymerase II-specific"/>
    <property type="evidence" value="ECO:0007669"/>
    <property type="project" value="TreeGrafter"/>
</dbReference>
<dbReference type="InterPro" id="IPR032354">
    <property type="entry name" value="FOXP-CC"/>
</dbReference>
<evidence type="ECO:0000259" key="6">
    <source>
        <dbReference type="Pfam" id="PF16159"/>
    </source>
</evidence>
<dbReference type="Gene3D" id="1.20.5.340">
    <property type="match status" value="1"/>
</dbReference>
<dbReference type="OrthoDB" id="5830876at2759"/>
<evidence type="ECO:0000256" key="3">
    <source>
        <dbReference type="ARBA" id="ARBA00023163"/>
    </source>
</evidence>
<dbReference type="PANTHER" id="PTHR45796">
    <property type="entry name" value="FORKHEAD BOX P, ISOFORM C"/>
    <property type="match status" value="1"/>
</dbReference>
<proteinExistence type="predicted"/>
<evidence type="ECO:0000256" key="5">
    <source>
        <dbReference type="SAM" id="MobiDB-lite"/>
    </source>
</evidence>
<dbReference type="Pfam" id="PF16159">
    <property type="entry name" value="FOXP-CC"/>
    <property type="match status" value="1"/>
</dbReference>
<dbReference type="AlphaFoldDB" id="A0A9N9MUD3"/>
<feature type="domain" description="FOXP coiled-coil" evidence="6">
    <location>
        <begin position="122"/>
        <end position="188"/>
    </location>
</feature>
<evidence type="ECO:0000256" key="2">
    <source>
        <dbReference type="ARBA" id="ARBA00023015"/>
    </source>
</evidence>
<keyword evidence="2" id="KW-0805">Transcription regulation</keyword>
<evidence type="ECO:0000313" key="7">
    <source>
        <dbReference type="EMBL" id="CAG9771704.1"/>
    </source>
</evidence>
<accession>A0A9N9MUD3</accession>
<sequence>MVVLAHKAQTREFKANNSSAATTATSASSQQQIIQQLQLVQRQYVFHQGMGMQPLLIAQGQGFNSRDVMSPWQKINDQQHVINNKPPTQINENNSGLLSIQSSITEEKFGRAVTPARNHHLLYVHGVCKWSGCETSCDDIQAFIKHLNTEHTLDDRSTAQARLQMQDVSQLELHLQKERDRLQAMMHHPNLSKQLGSPDPHKESMGQVPPKMPVSSAVPPPPVNMSPMVYLRYDRRYYIRRLRM</sequence>
<reference evidence="7" key="1">
    <citation type="submission" date="2022-01" db="EMBL/GenBank/DDBJ databases">
        <authorList>
            <person name="King R."/>
        </authorList>
    </citation>
    <scope>NUCLEOTIDE SEQUENCE</scope>
</reference>
<dbReference type="InterPro" id="IPR050998">
    <property type="entry name" value="FOXP"/>
</dbReference>
<dbReference type="PANTHER" id="PTHR45796:SF4">
    <property type="entry name" value="FORKHEAD BOX P, ISOFORM C"/>
    <property type="match status" value="1"/>
</dbReference>
<gene>
    <name evidence="7" type="ORF">CEUTPL_LOCUS12133</name>
</gene>
<evidence type="ECO:0000256" key="1">
    <source>
        <dbReference type="ARBA" id="ARBA00004123"/>
    </source>
</evidence>
<dbReference type="GO" id="GO:0005634">
    <property type="term" value="C:nucleus"/>
    <property type="evidence" value="ECO:0007669"/>
    <property type="project" value="UniProtKB-SubCell"/>
</dbReference>
<dbReference type="EMBL" id="OU892283">
    <property type="protein sequence ID" value="CAG9771704.1"/>
    <property type="molecule type" value="Genomic_DNA"/>
</dbReference>
<keyword evidence="4" id="KW-0539">Nucleus</keyword>
<comment type="subcellular location">
    <subcellularLocation>
        <location evidence="1">Nucleus</location>
    </subcellularLocation>
</comment>
<keyword evidence="3" id="KW-0804">Transcription</keyword>